<organism evidence="19 20">
    <name type="scientific">Pseudobowmanella zhangzhouensis</name>
    <dbReference type="NCBI Taxonomy" id="1537679"/>
    <lineage>
        <taxon>Bacteria</taxon>
        <taxon>Pseudomonadati</taxon>
        <taxon>Pseudomonadota</taxon>
        <taxon>Gammaproteobacteria</taxon>
        <taxon>Alteromonadales</taxon>
        <taxon>Alteromonadaceae</taxon>
    </lineage>
</organism>
<feature type="region of interest" description="DNA-binding and helicase activity, interacts with RecC" evidence="15">
    <location>
        <begin position="1"/>
        <end position="820"/>
    </location>
</feature>
<feature type="active site" description="For nuclease activity" evidence="15">
    <location>
        <position position="1060"/>
    </location>
</feature>
<keyword evidence="2 15" id="KW-0479">Metal-binding</keyword>
<evidence type="ECO:0000256" key="9">
    <source>
        <dbReference type="ARBA" id="ARBA00022842"/>
    </source>
</evidence>
<keyword evidence="5 15" id="KW-0378">Hydrolase</keyword>
<evidence type="ECO:0000259" key="17">
    <source>
        <dbReference type="PROSITE" id="PS51198"/>
    </source>
</evidence>
<dbReference type="PANTHER" id="PTHR11070:SF23">
    <property type="entry name" value="RECBCD ENZYME SUBUNIT RECB"/>
    <property type="match status" value="1"/>
</dbReference>
<dbReference type="Gene3D" id="3.40.50.300">
    <property type="entry name" value="P-loop containing nucleotide triphosphate hydrolases"/>
    <property type="match status" value="2"/>
</dbReference>
<feature type="domain" description="UvrD-like helicase C-terminal" evidence="18">
    <location>
        <begin position="447"/>
        <end position="728"/>
    </location>
</feature>
<keyword evidence="4 15" id="KW-0227">DNA damage</keyword>
<evidence type="ECO:0000256" key="8">
    <source>
        <dbReference type="ARBA" id="ARBA00022840"/>
    </source>
</evidence>
<evidence type="ECO:0000313" key="19">
    <source>
        <dbReference type="EMBL" id="MFC6440003.1"/>
    </source>
</evidence>
<name>A0ABW1XJ86_9ALTE</name>
<dbReference type="SUPFAM" id="SSF52980">
    <property type="entry name" value="Restriction endonuclease-like"/>
    <property type="match status" value="1"/>
</dbReference>
<dbReference type="InterPro" id="IPR011604">
    <property type="entry name" value="PDDEXK-like_dom_sf"/>
</dbReference>
<dbReference type="Proteomes" id="UP001596364">
    <property type="component" value="Unassembled WGS sequence"/>
</dbReference>
<dbReference type="InterPro" id="IPR014017">
    <property type="entry name" value="DNA_helicase_UvrD-like_C"/>
</dbReference>
<comment type="domain">
    <text evidence="15">The N-terminal DNA-binding domain is a ssDNA-dependent ATPase and has ATP-dependent 3'-5' helicase function. This domain interacts with RecC.</text>
</comment>
<evidence type="ECO:0000256" key="6">
    <source>
        <dbReference type="ARBA" id="ARBA00022806"/>
    </source>
</evidence>
<feature type="domain" description="UvrD-like helicase ATP-binding" evidence="17">
    <location>
        <begin position="1"/>
        <end position="438"/>
    </location>
</feature>
<dbReference type="GO" id="GO:0008854">
    <property type="term" value="F:exodeoxyribonuclease V activity"/>
    <property type="evidence" value="ECO:0007669"/>
    <property type="project" value="UniProtKB-EC"/>
</dbReference>
<evidence type="ECO:0000256" key="5">
    <source>
        <dbReference type="ARBA" id="ARBA00022801"/>
    </source>
</evidence>
<accession>A0ABW1XJ86</accession>
<comment type="function">
    <text evidence="15">A helicase/nuclease that prepares dsDNA breaks (DSB) for recombinational DNA repair. Binds to DSBs and unwinds DNA via a highly rapid and processive ATP-dependent bidirectional helicase activity. Unwinds dsDNA until it encounters a Chi (crossover hotspot instigator) sequence from the 3' direction. Cuts ssDNA a few nucleotides 3' to the Chi site. The properties and activities of the enzyme are changed at Chi. The Chi-altered holoenzyme produces a long 3'-ssDNA overhang and facilitates RecA-binding to the ssDNA for homologous DNA recombination and repair. Holoenzyme degrades any linearized DNA that is unable to undergo homologous recombination. In the holoenzyme this subunit contributes ATPase, 3'-5' helicase, exonuclease activity and loads RecA onto ssDNA.</text>
</comment>
<feature type="binding site" evidence="15">
    <location>
        <position position="1060"/>
    </location>
    <ligand>
        <name>Mg(2+)</name>
        <dbReference type="ChEBI" id="CHEBI:18420"/>
    </ligand>
</feature>
<keyword evidence="9 15" id="KW-0460">Magnesium</keyword>
<dbReference type="PROSITE" id="PS51217">
    <property type="entry name" value="UVRD_HELICASE_CTER"/>
    <property type="match status" value="1"/>
</dbReference>
<dbReference type="InterPro" id="IPR027417">
    <property type="entry name" value="P-loop_NTPase"/>
</dbReference>
<comment type="catalytic activity">
    <reaction evidence="13 15">
        <text>Couples ATP hydrolysis with the unwinding of duplex DNA by translocating in the 3'-5' direction.</text>
        <dbReference type="EC" id="5.6.2.4"/>
    </reaction>
</comment>
<comment type="cofactor">
    <cofactor evidence="15">
        <name>Mg(2+)</name>
        <dbReference type="ChEBI" id="CHEBI:18420"/>
    </cofactor>
    <text evidence="15">Binds 1 Mg(2+) ion per subunit.</text>
</comment>
<evidence type="ECO:0000256" key="15">
    <source>
        <dbReference type="HAMAP-Rule" id="MF_01485"/>
    </source>
</evidence>
<comment type="domain">
    <text evidence="15">The C-terminal domain has nuclease activity and interacts with RecD. It interacts with RecA, facilitating its loading onto ssDNA.</text>
</comment>
<dbReference type="Pfam" id="PF13361">
    <property type="entry name" value="UvrD_C"/>
    <property type="match status" value="1"/>
</dbReference>
<evidence type="ECO:0000256" key="10">
    <source>
        <dbReference type="ARBA" id="ARBA00023125"/>
    </source>
</evidence>
<dbReference type="EC" id="5.6.2.4" evidence="15"/>
<dbReference type="PROSITE" id="PS51198">
    <property type="entry name" value="UVRD_HELICASE_ATP_BIND"/>
    <property type="match status" value="1"/>
</dbReference>
<keyword evidence="3 15" id="KW-0547">Nucleotide-binding</keyword>
<dbReference type="SUPFAM" id="SSF52540">
    <property type="entry name" value="P-loop containing nucleoside triphosphate hydrolases"/>
    <property type="match status" value="1"/>
</dbReference>
<evidence type="ECO:0000259" key="18">
    <source>
        <dbReference type="PROSITE" id="PS51217"/>
    </source>
</evidence>
<dbReference type="CDD" id="cd22352">
    <property type="entry name" value="RecB_C-like"/>
    <property type="match status" value="1"/>
</dbReference>
<evidence type="ECO:0000256" key="12">
    <source>
        <dbReference type="ARBA" id="ARBA00023235"/>
    </source>
</evidence>
<evidence type="ECO:0000256" key="14">
    <source>
        <dbReference type="ARBA" id="ARBA00048988"/>
    </source>
</evidence>
<dbReference type="Gene3D" id="3.90.320.10">
    <property type="match status" value="1"/>
</dbReference>
<dbReference type="EMBL" id="JBHSUS010000001">
    <property type="protein sequence ID" value="MFC6440003.1"/>
    <property type="molecule type" value="Genomic_DNA"/>
</dbReference>
<dbReference type="Pfam" id="PF12705">
    <property type="entry name" value="PDDEXK_1"/>
    <property type="match status" value="1"/>
</dbReference>
<evidence type="ECO:0000256" key="3">
    <source>
        <dbReference type="ARBA" id="ARBA00022741"/>
    </source>
</evidence>
<keyword evidence="1 15" id="KW-0540">Nuclease</keyword>
<comment type="miscellaneous">
    <text evidence="15">In the RecBCD complex, RecB has a slow 3'-5' helicase, an exonuclease activity and loads RecA onto ssDNA, RecD has a fast 5'-3' helicase activity, while RecC stimulates the ATPase and processivity of the RecB helicase and contributes to recognition of the Chi site.</text>
</comment>
<keyword evidence="6 15" id="KW-0347">Helicase</keyword>
<sequence>MQILNSYQLPLNGMSLIEASAGTGKTYTIANLYLRLLLGRGCDPLTTEQILLVTFTNAATAELRQRIRARIYSAHQAFLLGESDDDFIQALISASEDIDTDIRRLYLALRCMDDAAIFTIHGLCQRILSEYAFDSNSGFGLSLILDETPLLQRAIEDFWRCHIVTLPAGQFEQVSKVWGSLDKLMREVRLILSRAALIDYPAMPGGLSEAEQDYTDAMLQAAMRWQNMDMAGTLLKAGLHKGRWLGKAENIATLSSLLEARRWQDPWLINAFENLNDDKLAGATTKSSTLPEDFSLGCFEAANRTLQRYQQEAYYGILQQAVAVIKQRLAAEKEVRQVQSSDDLLAKVYAAVQANPALCAALLQQYPVALIDEFQDTDPQQFGIFNQIYRDAGGLIMIGDPKQAIYAFRGADIFTYLHVKQLVPVERQFTLGTNYRSRRQVVEVVNGLFALRHNSFMQQQIPFQPAEAGKTPRWQAPINADTALEVLLADEAETQPEGTARELMARECALRIARWLNWGQQGEALIDGRALQAGDCCVLVRDRTEAASIRKALTDVNISSVFMGRNSVFASVSAEQMLLLIQALLEPGNDYFLRSAVASPWLGYSAEELDGLLLNDLAWQRMADTFWHANHLWASHGIMHALMHIEQALGLYSRIIRFDPQPERVITDFRHLAELLQEKSQQLHGMHQLVQYLLDAIHHPEPDNEIQQLRLESDANLVQIVTIHRSKGLQYPLVFMPFVTRVKKARDGLHHQDTQLVYKDASDEKAKVQADQERLAEDIRLLYVGLTRAEHLLCIGLVDMAISGKQSGLQDTAIGYLLQMEQLIGDTSQASRLSQALAAWHQQCPAQIDVITIPQPPDVFVPPQAQQQTYRCATLSAPIKRRWMLTSYSALARQTSHADLHGDQPGWDEGQTQSHLPAAIAQSELTRFRFVKGAQAGSFLHAVFEHCPFNQPQQLDSVVAEQATFFGITEQTGVAQWLAEVLATPLGVGCALQHLSAADYLAEMEFHIPLKGVSARQFNQCLRDNTELTFPQYQFEQLQGMLKGFIDLTFCYQGRYYVADYKSNHLGERFEDYDAGHCHQAMQSHDYYLQAVLYCVALHRHLRLHLADYDYQTHHGGALYLFIRGMHPAQEGQGIVHFKPPYALIESLDHLFSGKAVTC</sequence>
<keyword evidence="20" id="KW-1185">Reference proteome</keyword>
<keyword evidence="10 15" id="KW-0238">DNA-binding</keyword>
<evidence type="ECO:0000256" key="2">
    <source>
        <dbReference type="ARBA" id="ARBA00022723"/>
    </source>
</evidence>
<keyword evidence="11 15" id="KW-0234">DNA repair</keyword>
<feature type="binding site" evidence="15">
    <location>
        <position position="1047"/>
    </location>
    <ligand>
        <name>Mg(2+)</name>
        <dbReference type="ChEBI" id="CHEBI:18420"/>
    </ligand>
</feature>
<keyword evidence="12 15" id="KW-0413">Isomerase</keyword>
<keyword evidence="7 15" id="KW-0269">Exonuclease</keyword>
<dbReference type="NCBIfam" id="TIGR00609">
    <property type="entry name" value="recB"/>
    <property type="match status" value="1"/>
</dbReference>
<keyword evidence="8 15" id="KW-0067">ATP-binding</keyword>
<feature type="binding site" evidence="16">
    <location>
        <begin position="19"/>
        <end position="26"/>
    </location>
    <ligand>
        <name>ATP</name>
        <dbReference type="ChEBI" id="CHEBI:30616"/>
    </ligand>
</feature>
<comment type="catalytic activity">
    <reaction evidence="14 15">
        <text>ATP + H2O = ADP + phosphate + H(+)</text>
        <dbReference type="Rhea" id="RHEA:13065"/>
        <dbReference type="ChEBI" id="CHEBI:15377"/>
        <dbReference type="ChEBI" id="CHEBI:15378"/>
        <dbReference type="ChEBI" id="CHEBI:30616"/>
        <dbReference type="ChEBI" id="CHEBI:43474"/>
        <dbReference type="ChEBI" id="CHEBI:456216"/>
        <dbReference type="EC" id="5.6.2.4"/>
    </reaction>
</comment>
<evidence type="ECO:0000256" key="11">
    <source>
        <dbReference type="ARBA" id="ARBA00023204"/>
    </source>
</evidence>
<dbReference type="InterPro" id="IPR014016">
    <property type="entry name" value="UvrD-like_ATP-bd"/>
</dbReference>
<dbReference type="Gene3D" id="1.10.3170.10">
    <property type="entry name" value="Recbcd, chain B, domain 2"/>
    <property type="match status" value="1"/>
</dbReference>
<dbReference type="InterPro" id="IPR004586">
    <property type="entry name" value="RecB"/>
</dbReference>
<feature type="binding site" evidence="15">
    <location>
        <position position="941"/>
    </location>
    <ligand>
        <name>Mg(2+)</name>
        <dbReference type="ChEBI" id="CHEBI:18420"/>
    </ligand>
</feature>
<dbReference type="Gene3D" id="1.10.486.10">
    <property type="entry name" value="PCRA, domain 4"/>
    <property type="match status" value="1"/>
</dbReference>
<gene>
    <name evidence="15 19" type="primary">recB</name>
    <name evidence="19" type="ORF">ACFP85_07570</name>
</gene>
<proteinExistence type="inferred from homology"/>
<dbReference type="RefSeq" id="WP_131256882.1">
    <property type="nucleotide sequence ID" value="NZ_JBHSUS010000001.1"/>
</dbReference>
<dbReference type="EC" id="3.1.11.5" evidence="15"/>
<comment type="subunit">
    <text evidence="15">Heterotrimer of RecB, RecC and RecD. All subunits contribute to DNA-binding. Interacts with RecA.</text>
</comment>
<dbReference type="PANTHER" id="PTHR11070">
    <property type="entry name" value="UVRD / RECB / PCRA DNA HELICASE FAMILY MEMBER"/>
    <property type="match status" value="1"/>
</dbReference>
<comment type="similarity">
    <text evidence="15">Belongs to the helicase family. UvrD subfamily.</text>
</comment>
<protein>
    <recommendedName>
        <fullName evidence="15">RecBCD enzyme subunit RecB</fullName>
        <ecNumber evidence="15">3.1.11.5</ecNumber>
        <ecNumber evidence="15">5.6.2.4</ecNumber>
    </recommendedName>
    <alternativeName>
        <fullName evidence="15">DNA 3'-5' helicase subunit RecB</fullName>
    </alternativeName>
    <alternativeName>
        <fullName evidence="15">Exonuclease V subunit RecB</fullName>
        <shortName evidence="15">ExoV subunit RecB</shortName>
    </alternativeName>
    <alternativeName>
        <fullName evidence="15">Helicase/nuclease RecBCD subunit RecB</fullName>
    </alternativeName>
</protein>
<dbReference type="Pfam" id="PF00580">
    <property type="entry name" value="UvrD-helicase"/>
    <property type="match status" value="1"/>
</dbReference>
<evidence type="ECO:0000256" key="16">
    <source>
        <dbReference type="PROSITE-ProRule" id="PRU00560"/>
    </source>
</evidence>
<dbReference type="InterPro" id="IPR000212">
    <property type="entry name" value="DNA_helicase_UvrD/REP"/>
</dbReference>
<dbReference type="InterPro" id="IPR011335">
    <property type="entry name" value="Restrct_endonuc-II-like"/>
</dbReference>
<reference evidence="20" key="1">
    <citation type="journal article" date="2019" name="Int. J. Syst. Evol. Microbiol.">
        <title>The Global Catalogue of Microorganisms (GCM) 10K type strain sequencing project: providing services to taxonomists for standard genome sequencing and annotation.</title>
        <authorList>
            <consortium name="The Broad Institute Genomics Platform"/>
            <consortium name="The Broad Institute Genome Sequencing Center for Infectious Disease"/>
            <person name="Wu L."/>
            <person name="Ma J."/>
        </authorList>
    </citation>
    <scope>NUCLEOTIDE SEQUENCE [LARGE SCALE GENOMIC DNA]</scope>
    <source>
        <strain evidence="20">CGMCC 1.16031</strain>
    </source>
</reference>
<dbReference type="HAMAP" id="MF_01485">
    <property type="entry name" value="RecB"/>
    <property type="match status" value="1"/>
</dbReference>
<comment type="caution">
    <text evidence="19">The sequence shown here is derived from an EMBL/GenBank/DDBJ whole genome shotgun (WGS) entry which is preliminary data.</text>
</comment>
<evidence type="ECO:0000256" key="13">
    <source>
        <dbReference type="ARBA" id="ARBA00034617"/>
    </source>
</evidence>
<feature type="region of interest" description="Nuclease activity, interacts with RecD and RecA" evidence="15">
    <location>
        <begin position="882"/>
        <end position="1159"/>
    </location>
</feature>
<dbReference type="InterPro" id="IPR038726">
    <property type="entry name" value="PDDEXK_AddAB-type"/>
</dbReference>
<comment type="catalytic activity">
    <reaction evidence="15">
        <text>Exonucleolytic cleavage (in the presence of ATP) in either 5'- to 3'- or 3'- to 5'-direction to yield 5'-phosphooligonucleotides.</text>
        <dbReference type="EC" id="3.1.11.5"/>
    </reaction>
</comment>
<evidence type="ECO:0000256" key="1">
    <source>
        <dbReference type="ARBA" id="ARBA00022722"/>
    </source>
</evidence>
<evidence type="ECO:0000256" key="7">
    <source>
        <dbReference type="ARBA" id="ARBA00022839"/>
    </source>
</evidence>
<evidence type="ECO:0000256" key="4">
    <source>
        <dbReference type="ARBA" id="ARBA00022763"/>
    </source>
</evidence>
<evidence type="ECO:0000313" key="20">
    <source>
        <dbReference type="Proteomes" id="UP001596364"/>
    </source>
</evidence>